<proteinExistence type="predicted"/>
<evidence type="ECO:0000256" key="3">
    <source>
        <dbReference type="ARBA" id="ARBA00022801"/>
    </source>
</evidence>
<dbReference type="Pfam" id="PF24827">
    <property type="entry name" value="AstE_AspA_cat"/>
    <property type="match status" value="1"/>
</dbReference>
<dbReference type="GO" id="GO:0016788">
    <property type="term" value="F:hydrolase activity, acting on ester bonds"/>
    <property type="evidence" value="ECO:0007669"/>
    <property type="project" value="InterPro"/>
</dbReference>
<comment type="caution">
    <text evidence="6">The sequence shown here is derived from an EMBL/GenBank/DDBJ whole genome shotgun (WGS) entry which is preliminary data.</text>
</comment>
<dbReference type="AlphaFoldDB" id="A0A3N9TAU7"/>
<comment type="cofactor">
    <cofactor evidence="1">
        <name>Zn(2+)</name>
        <dbReference type="ChEBI" id="CHEBI:29105"/>
    </cofactor>
</comment>
<reference evidence="6 7" key="1">
    <citation type="submission" date="2018-11" db="EMBL/GenBank/DDBJ databases">
        <title>Vibrio LJC006 sp. nov., isolated from seawater during the bloom of the enteromorpha.</title>
        <authorList>
            <person name="Liang J."/>
        </authorList>
    </citation>
    <scope>NUCLEOTIDE SEQUENCE [LARGE SCALE GENOMIC DNA]</scope>
    <source>
        <strain evidence="6 7">LJC006</strain>
    </source>
</reference>
<accession>A0A3N9TAU7</accession>
<name>A0A3N9TAU7_9VIBR</name>
<dbReference type="CDD" id="cd06250">
    <property type="entry name" value="M14_PaAOTO_like"/>
    <property type="match status" value="1"/>
</dbReference>
<dbReference type="RefSeq" id="WP_124939038.1">
    <property type="nucleotide sequence ID" value="NZ_RJVQ01000014.1"/>
</dbReference>
<dbReference type="SUPFAM" id="SSF53187">
    <property type="entry name" value="Zn-dependent exopeptidases"/>
    <property type="match status" value="1"/>
</dbReference>
<evidence type="ECO:0000313" key="6">
    <source>
        <dbReference type="EMBL" id="RQW61258.1"/>
    </source>
</evidence>
<evidence type="ECO:0000256" key="2">
    <source>
        <dbReference type="ARBA" id="ARBA00022723"/>
    </source>
</evidence>
<keyword evidence="2" id="KW-0479">Metal-binding</keyword>
<evidence type="ECO:0000256" key="1">
    <source>
        <dbReference type="ARBA" id="ARBA00001947"/>
    </source>
</evidence>
<organism evidence="6 7">
    <name type="scientific">Vibrio viridaestus</name>
    <dbReference type="NCBI Taxonomy" id="2487322"/>
    <lineage>
        <taxon>Bacteria</taxon>
        <taxon>Pseudomonadati</taxon>
        <taxon>Pseudomonadota</taxon>
        <taxon>Gammaproteobacteria</taxon>
        <taxon>Vibrionales</taxon>
        <taxon>Vibrionaceae</taxon>
        <taxon>Vibrio</taxon>
    </lineage>
</organism>
<sequence length="370" mass="41059">MQHNKSPLISPVPGTQRCIDSFHFGSKGQGKKIYIQSSLHADELPGMLVVWKLKQALKELELQGDIQGEVVLVPVANPIGQNQHLMDVHLGRYEMENGHNFNRGYYDPFDDVVARLDGNLSEDSQHNGQLVKQALRESIASISVATEYQSQQKALQLLCCDADIILDLHCDFEAITHTYSTYYSWPAIEPLARALQSSVNMLADDTGGNPFDSCFDMTWKRLREYFGFALGESSCYSVTLELKGQSDVYHEDAEHDAYAILTYLSSLGVIKQPFDLPSSTAQASDLDAVEPLKSTMGGLVVHYLTPGEHVRENQLISEIIDPITDTIEEIRASQPGILFSRTNRRMATAGMLVAHVAGKKKVRSGYLLAP</sequence>
<dbReference type="GO" id="GO:0046872">
    <property type="term" value="F:metal ion binding"/>
    <property type="evidence" value="ECO:0007669"/>
    <property type="project" value="UniProtKB-KW"/>
</dbReference>
<keyword evidence="3" id="KW-0378">Hydrolase</keyword>
<feature type="domain" description="Succinylglutamate desuccinylase/Aspartoacylase catalytic" evidence="5">
    <location>
        <begin position="29"/>
        <end position="265"/>
    </location>
</feature>
<dbReference type="Proteomes" id="UP000281112">
    <property type="component" value="Unassembled WGS sequence"/>
</dbReference>
<dbReference type="InterPro" id="IPR055438">
    <property type="entry name" value="AstE_AspA_cat"/>
</dbReference>
<evidence type="ECO:0000256" key="4">
    <source>
        <dbReference type="ARBA" id="ARBA00022833"/>
    </source>
</evidence>
<dbReference type="EMBL" id="RJVQ01000014">
    <property type="protein sequence ID" value="RQW61258.1"/>
    <property type="molecule type" value="Genomic_DNA"/>
</dbReference>
<dbReference type="OrthoDB" id="527673at2"/>
<gene>
    <name evidence="6" type="ORF">EES38_20275</name>
</gene>
<evidence type="ECO:0000313" key="7">
    <source>
        <dbReference type="Proteomes" id="UP000281112"/>
    </source>
</evidence>
<keyword evidence="7" id="KW-1185">Reference proteome</keyword>
<dbReference type="InterPro" id="IPR053138">
    <property type="entry name" value="N-alpha-Ac-DABA_deacetylase"/>
</dbReference>
<dbReference type="Gene3D" id="3.40.630.10">
    <property type="entry name" value="Zn peptidases"/>
    <property type="match status" value="1"/>
</dbReference>
<protein>
    <submittedName>
        <fullName evidence="6">Succinylglutamate desuccinylase/aspartoacylase family protein</fullName>
    </submittedName>
</protein>
<evidence type="ECO:0000259" key="5">
    <source>
        <dbReference type="Pfam" id="PF24827"/>
    </source>
</evidence>
<dbReference type="PANTHER" id="PTHR37326:SF1">
    <property type="entry name" value="BLL3975 PROTEIN"/>
    <property type="match status" value="1"/>
</dbReference>
<keyword evidence="4" id="KW-0862">Zinc</keyword>
<dbReference type="PANTHER" id="PTHR37326">
    <property type="entry name" value="BLL3975 PROTEIN"/>
    <property type="match status" value="1"/>
</dbReference>